<organism evidence="1 2">
    <name type="scientific">Cryptosporangium phraense</name>
    <dbReference type="NCBI Taxonomy" id="2593070"/>
    <lineage>
        <taxon>Bacteria</taxon>
        <taxon>Bacillati</taxon>
        <taxon>Actinomycetota</taxon>
        <taxon>Actinomycetes</taxon>
        <taxon>Cryptosporangiales</taxon>
        <taxon>Cryptosporangiaceae</taxon>
        <taxon>Cryptosporangium</taxon>
    </lineage>
</organism>
<dbReference type="OrthoDB" id="3625992at2"/>
<gene>
    <name evidence="1" type="ORF">FL583_17500</name>
</gene>
<dbReference type="InParanoid" id="A0A545AR57"/>
<dbReference type="InterPro" id="IPR036894">
    <property type="entry name" value="YbaB-like_sf"/>
</dbReference>
<dbReference type="Gene3D" id="3.30.1310.10">
    <property type="entry name" value="Nucleoid-associated protein YbaB-like domain"/>
    <property type="match status" value="1"/>
</dbReference>
<dbReference type="Proteomes" id="UP000317982">
    <property type="component" value="Unassembled WGS sequence"/>
</dbReference>
<protein>
    <submittedName>
        <fullName evidence="1">YbaB/EbfC family nucleoid-associated protein</fullName>
    </submittedName>
</protein>
<dbReference type="SUPFAM" id="SSF82607">
    <property type="entry name" value="YbaB-like"/>
    <property type="match status" value="1"/>
</dbReference>
<reference evidence="1 2" key="1">
    <citation type="submission" date="2019-07" db="EMBL/GenBank/DDBJ databases">
        <title>Cryptosporangium phraense sp. nov., isolated from plant litter.</title>
        <authorList>
            <person name="Suriyachadkun C."/>
        </authorList>
    </citation>
    <scope>NUCLEOTIDE SEQUENCE [LARGE SCALE GENOMIC DNA]</scope>
    <source>
        <strain evidence="1 2">A-T 5661</strain>
    </source>
</reference>
<evidence type="ECO:0000313" key="2">
    <source>
        <dbReference type="Proteomes" id="UP000317982"/>
    </source>
</evidence>
<proteinExistence type="predicted"/>
<comment type="caution">
    <text evidence="1">The sequence shown here is derived from an EMBL/GenBank/DDBJ whole genome shotgun (WGS) entry which is preliminary data.</text>
</comment>
<dbReference type="InterPro" id="IPR004401">
    <property type="entry name" value="YbaB/EbfC"/>
</dbReference>
<dbReference type="AlphaFoldDB" id="A0A545AR57"/>
<keyword evidence="2" id="KW-1185">Reference proteome</keyword>
<dbReference type="GO" id="GO:0003677">
    <property type="term" value="F:DNA binding"/>
    <property type="evidence" value="ECO:0007669"/>
    <property type="project" value="InterPro"/>
</dbReference>
<dbReference type="Pfam" id="PF02575">
    <property type="entry name" value="YbaB_DNA_bd"/>
    <property type="match status" value="1"/>
</dbReference>
<accession>A0A545AR57</accession>
<sequence length="151" mass="16992">MSAGREKVSRGRARRGRLHVVDPRGLQARADELMGEFQRLRNGVGELQRQLQAIKVVVHSPDRLVTATLGPRGQLVQLDLDPRIYRDTNSRKLAATITETIQEGARQVAERTAELCRPYLPEQDVRAQLNGDLDSFFTRLDNDVMGGDAFR</sequence>
<dbReference type="EMBL" id="VIRS01000011">
    <property type="protein sequence ID" value="TQS43820.1"/>
    <property type="molecule type" value="Genomic_DNA"/>
</dbReference>
<name>A0A545AR57_9ACTN</name>
<evidence type="ECO:0000313" key="1">
    <source>
        <dbReference type="EMBL" id="TQS43820.1"/>
    </source>
</evidence>